<dbReference type="EMBL" id="AZBU02000002">
    <property type="protein sequence ID" value="TKR96099.1"/>
    <property type="molecule type" value="Genomic_DNA"/>
</dbReference>
<evidence type="ECO:0008006" key="7">
    <source>
        <dbReference type="Google" id="ProtNLM"/>
    </source>
</evidence>
<organism evidence="5 6">
    <name type="scientific">Steinernema carpocapsae</name>
    <name type="common">Entomopathogenic nematode</name>
    <dbReference type="NCBI Taxonomy" id="34508"/>
    <lineage>
        <taxon>Eukaryota</taxon>
        <taxon>Metazoa</taxon>
        <taxon>Ecdysozoa</taxon>
        <taxon>Nematoda</taxon>
        <taxon>Chromadorea</taxon>
        <taxon>Rhabditida</taxon>
        <taxon>Tylenchina</taxon>
        <taxon>Panagrolaimomorpha</taxon>
        <taxon>Strongyloidoidea</taxon>
        <taxon>Steinernematidae</taxon>
        <taxon>Steinernema</taxon>
    </lineage>
</organism>
<evidence type="ECO:0000313" key="6">
    <source>
        <dbReference type="Proteomes" id="UP000298663"/>
    </source>
</evidence>
<dbReference type="STRING" id="34508.A0A4U5PHJ0"/>
<dbReference type="InterPro" id="IPR039600">
    <property type="entry name" value="TANGO6/Rtp1"/>
</dbReference>
<dbReference type="Proteomes" id="UP000298663">
    <property type="component" value="Unassembled WGS sequence"/>
</dbReference>
<dbReference type="Pfam" id="PF25267">
    <property type="entry name" value="TANGO6_N"/>
    <property type="match status" value="1"/>
</dbReference>
<reference evidence="5 6" key="1">
    <citation type="journal article" date="2015" name="Genome Biol.">
        <title>Comparative genomics of Steinernema reveals deeply conserved gene regulatory networks.</title>
        <authorList>
            <person name="Dillman A.R."/>
            <person name="Macchietto M."/>
            <person name="Porter C.F."/>
            <person name="Rogers A."/>
            <person name="Williams B."/>
            <person name="Antoshechkin I."/>
            <person name="Lee M.M."/>
            <person name="Goodwin Z."/>
            <person name="Lu X."/>
            <person name="Lewis E.E."/>
            <person name="Goodrich-Blair H."/>
            <person name="Stock S.P."/>
            <person name="Adams B.J."/>
            <person name="Sternberg P.W."/>
            <person name="Mortazavi A."/>
        </authorList>
    </citation>
    <scope>NUCLEOTIDE SEQUENCE [LARGE SCALE GENOMIC DNA]</scope>
    <source>
        <strain evidence="5 6">ALL</strain>
    </source>
</reference>
<dbReference type="Pfam" id="PF10363">
    <property type="entry name" value="RTP1_C1"/>
    <property type="match status" value="1"/>
</dbReference>
<dbReference type="Pfam" id="PF23565">
    <property type="entry name" value="ARM_TANGO6"/>
    <property type="match status" value="1"/>
</dbReference>
<dbReference type="SUPFAM" id="SSF48371">
    <property type="entry name" value="ARM repeat"/>
    <property type="match status" value="1"/>
</dbReference>
<evidence type="ECO:0000259" key="3">
    <source>
        <dbReference type="Pfam" id="PF23565"/>
    </source>
</evidence>
<feature type="domain" description="TANGO6 N-terminal" evidence="4">
    <location>
        <begin position="105"/>
        <end position="205"/>
    </location>
</feature>
<gene>
    <name evidence="5" type="ORF">L596_010167</name>
</gene>
<evidence type="ECO:0000313" key="5">
    <source>
        <dbReference type="EMBL" id="TKR96099.1"/>
    </source>
</evidence>
<name>A0A4U5PHJ0_STECR</name>
<reference evidence="5 6" key="2">
    <citation type="journal article" date="2019" name="G3 (Bethesda)">
        <title>Hybrid Assembly of the Genome of the Entomopathogenic Nematode Steinernema carpocapsae Identifies the X-Chromosome.</title>
        <authorList>
            <person name="Serra L."/>
            <person name="Macchietto M."/>
            <person name="Macias-Munoz A."/>
            <person name="McGill C.J."/>
            <person name="Rodriguez I.M."/>
            <person name="Rodriguez B."/>
            <person name="Murad R."/>
            <person name="Mortazavi A."/>
        </authorList>
    </citation>
    <scope>NUCLEOTIDE SEQUENCE [LARGE SCALE GENOMIC DNA]</scope>
    <source>
        <strain evidence="5 6">ALL</strain>
    </source>
</reference>
<dbReference type="InterPro" id="IPR016024">
    <property type="entry name" value="ARM-type_fold"/>
</dbReference>
<dbReference type="Gene3D" id="1.25.10.10">
    <property type="entry name" value="Leucine-rich Repeat Variant"/>
    <property type="match status" value="1"/>
</dbReference>
<comment type="similarity">
    <text evidence="1">Belongs to the Tango6 family.</text>
</comment>
<dbReference type="AlphaFoldDB" id="A0A4U5PHJ0"/>
<comment type="caution">
    <text evidence="5">The sequence shown here is derived from an EMBL/GenBank/DDBJ whole genome shotgun (WGS) entry which is preliminary data.</text>
</comment>
<dbReference type="InterPro" id="IPR057407">
    <property type="entry name" value="HEAT_TANGO6"/>
</dbReference>
<dbReference type="GO" id="GO:0009306">
    <property type="term" value="P:protein secretion"/>
    <property type="evidence" value="ECO:0007669"/>
    <property type="project" value="TreeGrafter"/>
</dbReference>
<evidence type="ECO:0000259" key="2">
    <source>
        <dbReference type="Pfam" id="PF10363"/>
    </source>
</evidence>
<dbReference type="InterPro" id="IPR057347">
    <property type="entry name" value="TANGO6_N"/>
</dbReference>
<accession>A0A4U5PHJ0</accession>
<dbReference type="InterPro" id="IPR011989">
    <property type="entry name" value="ARM-like"/>
</dbReference>
<dbReference type="OrthoDB" id="39591at2759"/>
<evidence type="ECO:0000256" key="1">
    <source>
        <dbReference type="ARBA" id="ARBA00005724"/>
    </source>
</evidence>
<keyword evidence="6" id="KW-1185">Reference proteome</keyword>
<proteinExistence type="inferred from homology"/>
<dbReference type="InterPro" id="IPR019451">
    <property type="entry name" value="Rtp1_C1"/>
</dbReference>
<feature type="domain" description="TANGO6 HEAT repeat" evidence="3">
    <location>
        <begin position="280"/>
        <end position="418"/>
    </location>
</feature>
<feature type="domain" description="RNA polymerase II assembly factor Rtp1 C-terminal" evidence="2">
    <location>
        <begin position="720"/>
        <end position="831"/>
    </location>
</feature>
<dbReference type="PANTHER" id="PTHR20959:SF1">
    <property type="entry name" value="TRANSPORT AND GOLGI ORGANIZATION PROTEIN 6 HOMOLOG"/>
    <property type="match status" value="1"/>
</dbReference>
<sequence>MALQAESVFGLLKFCTQLSEEDARNRNPDPLKALTISLHNKICRKKDAQADYDAFLAEEADCSKENFAEAVKTHDDARGLYARCVTFVLRKLAEEVAQKGEDYLVSMTNLTSVEKTLQFYVPAAILPFLDPGVGAPLEKRSTLVKFWQHVEDPETCRKHLHEAMDCLFKLGNACKSFQFILNSKLLGDVIAGCEQLLHFDDRRLETQYETFIYDEVHRSHLIAQFLTLIGGFCITERRVPAPAWLQNFIGTRLSNVVSRENGLVFLFGAFDDLGGEHFWTNFATLSKVALLLTTCPKSQKPKDYYLNVTKQLLDLMKHQQWANHLQMLFALFIEEGSKRFRGILDVLFIDRILAPFERLMESTAGFEKTDLNGYWNQEFDTSLKLLHVWLSALPRITQVPFVNRLHRVFLTLAVMYDSSPKESLIKQHLELILRRIVRASGTPDLQAQSLLNQAILAPKETWLLCVEPKHKKMVEEEGEELEKPVYAYDIYLDIHTDDDILKTKIWAILAVLETFPKQEMRKLVMELLRRSVKRWRDIDGRESMKSRFVGADEDAETEKLTTQYIMRSIVEIYLSDEDENDGEDMLCIVDVCDVILSGVCGKLLEKFDRKKRLDFVKEEPEEAAVEMRSIELAIGILGGVIVTADSDPELMKTLSKMTTTMSRFTKIVDSNQVHAAQELVALSDSVKKLIEAIGGVAPPKDDLKPKDHQKPGTSTDELTACLHELDDPSEPIRGHSLIMLVRWMRQKTPGIVERMDPELLYQKILTQIDDPDSYVFLAAVGALAELAFWQTEPYLGKLVAFFAEERTGDEGLMLRCKLGEALCKVFAQLGDFAPIYFSQMVGVLLKMTATGDELVKASALGSLAELIVACRGRRFDSDINEIIFCIDRLLLIEKSSLVRRQAVNLLRSVLASCHYNIFEAIPDNLRDIRRSLSSLWKTDRDEVVRLHAELALIEIKEAISTHVKSLEATYTNRRIRI</sequence>
<dbReference type="PANTHER" id="PTHR20959">
    <property type="entry name" value="TRANSPORT AND GOLGI ORGANIZATION PROTEIN 6 FAMILY MEMBER"/>
    <property type="match status" value="1"/>
</dbReference>
<evidence type="ECO:0000259" key="4">
    <source>
        <dbReference type="Pfam" id="PF25267"/>
    </source>
</evidence>
<protein>
    <recommendedName>
        <fullName evidence="7">RNA polymerase II assembly factor Rtp1 C-terminal domain-containing protein</fullName>
    </recommendedName>
</protein>